<dbReference type="AlphaFoldDB" id="A0A412JCE1"/>
<dbReference type="CDD" id="cd05403">
    <property type="entry name" value="NT_KNTase_like"/>
    <property type="match status" value="1"/>
</dbReference>
<comment type="caution">
    <text evidence="2">The sequence shown here is derived from an EMBL/GenBank/DDBJ whole genome shotgun (WGS) entry which is preliminary data.</text>
</comment>
<dbReference type="PANTHER" id="PTHR33933">
    <property type="entry name" value="NUCLEOTIDYLTRANSFERASE"/>
    <property type="match status" value="1"/>
</dbReference>
<dbReference type="GO" id="GO:0016740">
    <property type="term" value="F:transferase activity"/>
    <property type="evidence" value="ECO:0007669"/>
    <property type="project" value="UniProtKB-KW"/>
</dbReference>
<dbReference type="PANTHER" id="PTHR33933:SF1">
    <property type="entry name" value="PROTEIN ADENYLYLTRANSFERASE MNTA-RELATED"/>
    <property type="match status" value="1"/>
</dbReference>
<protein>
    <submittedName>
        <fullName evidence="2">Nucleotidyltransferase domain-containing protein</fullName>
    </submittedName>
</protein>
<sequence length="99" mass="11589">MDKEQAINLAKRYKEMVAEKLSLKALYLYGSYSKGNYRADSDIDIAVIVERLDDDYFKDTPLLWKLRRKISNLIEPVLLTEDMDNPLYCDIRKTGILIQ</sequence>
<dbReference type="InterPro" id="IPR041633">
    <property type="entry name" value="Polbeta"/>
</dbReference>
<evidence type="ECO:0000259" key="1">
    <source>
        <dbReference type="Pfam" id="PF18765"/>
    </source>
</evidence>
<organism evidence="2 3">
    <name type="scientific">Bacteroides uniformis</name>
    <dbReference type="NCBI Taxonomy" id="820"/>
    <lineage>
        <taxon>Bacteria</taxon>
        <taxon>Pseudomonadati</taxon>
        <taxon>Bacteroidota</taxon>
        <taxon>Bacteroidia</taxon>
        <taxon>Bacteroidales</taxon>
        <taxon>Bacteroidaceae</taxon>
        <taxon>Bacteroides</taxon>
    </lineage>
</organism>
<accession>A0A412JCE1</accession>
<dbReference type="Gene3D" id="3.30.460.10">
    <property type="entry name" value="Beta Polymerase, domain 2"/>
    <property type="match status" value="1"/>
</dbReference>
<dbReference type="Proteomes" id="UP000285283">
    <property type="component" value="Unassembled WGS sequence"/>
</dbReference>
<feature type="domain" description="Polymerase beta nucleotidyltransferase" evidence="1">
    <location>
        <begin position="14"/>
        <end position="98"/>
    </location>
</feature>
<reference evidence="2 3" key="1">
    <citation type="submission" date="2018-08" db="EMBL/GenBank/DDBJ databases">
        <title>A genome reference for cultivated species of the human gut microbiota.</title>
        <authorList>
            <person name="Zou Y."/>
            <person name="Xue W."/>
            <person name="Luo G."/>
        </authorList>
    </citation>
    <scope>NUCLEOTIDE SEQUENCE [LARGE SCALE GENOMIC DNA]</scope>
    <source>
        <strain evidence="2 3">AF21-53</strain>
    </source>
</reference>
<evidence type="ECO:0000313" key="3">
    <source>
        <dbReference type="Proteomes" id="UP000285283"/>
    </source>
</evidence>
<keyword evidence="2" id="KW-0808">Transferase</keyword>
<proteinExistence type="predicted"/>
<name>A0A412JCE1_BACUN</name>
<evidence type="ECO:0000313" key="2">
    <source>
        <dbReference type="EMBL" id="RGS50018.1"/>
    </source>
</evidence>
<dbReference type="SUPFAM" id="SSF81301">
    <property type="entry name" value="Nucleotidyltransferase"/>
    <property type="match status" value="1"/>
</dbReference>
<gene>
    <name evidence="2" type="ORF">DWX87_20050</name>
</gene>
<dbReference type="Pfam" id="PF18765">
    <property type="entry name" value="Polbeta"/>
    <property type="match status" value="1"/>
</dbReference>
<dbReference type="InterPro" id="IPR043519">
    <property type="entry name" value="NT_sf"/>
</dbReference>
<dbReference type="EMBL" id="QRVP01000037">
    <property type="protein sequence ID" value="RGS50018.1"/>
    <property type="molecule type" value="Genomic_DNA"/>
</dbReference>
<dbReference type="RefSeq" id="WP_117879227.1">
    <property type="nucleotide sequence ID" value="NZ_JADNNN010000039.1"/>
</dbReference>
<dbReference type="InterPro" id="IPR052548">
    <property type="entry name" value="Type_VII_TA_antitoxin"/>
</dbReference>